<keyword evidence="2" id="KW-0489">Methyltransferase</keyword>
<dbReference type="SUPFAM" id="SSF53335">
    <property type="entry name" value="S-adenosyl-L-methionine-dependent methyltransferases"/>
    <property type="match status" value="1"/>
</dbReference>
<evidence type="ECO:0000313" key="2">
    <source>
        <dbReference type="EMBL" id="SDU58694.1"/>
    </source>
</evidence>
<dbReference type="PANTHER" id="PTHR43667">
    <property type="entry name" value="CYCLOPROPANE-FATTY-ACYL-PHOSPHOLIPID SYNTHASE"/>
    <property type="match status" value="1"/>
</dbReference>
<dbReference type="Proteomes" id="UP000199608">
    <property type="component" value="Unassembled WGS sequence"/>
</dbReference>
<sequence length="292" mass="33711">MDYNRINWNEAWKHEMDLWHNSSGKSCKDFWADKKSAAVYSKKHIEHHQERIDKTIKGLPLTPKSRVLDIGSGPGSLALPMAGIVNSVTTIEPSAGMNAVMKNFMEEKGIENIIPIEKTWEDVNPDMELDPPYDLVMASMSLGMNDIKSAIEKMNRVCSGVVVLFWHAGIPGWEDMPKALWPRLFEKQYHGGPKSDILFQVLYQMGIYPEVKVFSNHFHEFFPSMEDAIDFYCKRFDLIRTEHLPLLESYLEEKCFKTEEGFVHGFDHVSMKFSWEIEEISHEKSAYNEKAV</sequence>
<dbReference type="InterPro" id="IPR029063">
    <property type="entry name" value="SAM-dependent_MTases_sf"/>
</dbReference>
<keyword evidence="3" id="KW-1185">Reference proteome</keyword>
<dbReference type="CDD" id="cd02440">
    <property type="entry name" value="AdoMet_MTases"/>
    <property type="match status" value="1"/>
</dbReference>
<dbReference type="Pfam" id="PF13649">
    <property type="entry name" value="Methyltransf_25"/>
    <property type="match status" value="1"/>
</dbReference>
<dbReference type="Gene3D" id="3.40.50.150">
    <property type="entry name" value="Vaccinia Virus protein VP39"/>
    <property type="match status" value="1"/>
</dbReference>
<dbReference type="AlphaFoldDB" id="A0A1H2JQ66"/>
<protein>
    <submittedName>
        <fullName evidence="2">Methyltransferase domain-containing protein</fullName>
    </submittedName>
</protein>
<evidence type="ECO:0000313" key="3">
    <source>
        <dbReference type="Proteomes" id="UP000199608"/>
    </source>
</evidence>
<dbReference type="InterPro" id="IPR050723">
    <property type="entry name" value="CFA/CMAS"/>
</dbReference>
<dbReference type="PANTHER" id="PTHR43667:SF2">
    <property type="entry name" value="FATTY ACID C-METHYL TRANSFERASE"/>
    <property type="match status" value="1"/>
</dbReference>
<organism evidence="2 3">
    <name type="scientific">Desulfobacula phenolica</name>
    <dbReference type="NCBI Taxonomy" id="90732"/>
    <lineage>
        <taxon>Bacteria</taxon>
        <taxon>Pseudomonadati</taxon>
        <taxon>Thermodesulfobacteriota</taxon>
        <taxon>Desulfobacteria</taxon>
        <taxon>Desulfobacterales</taxon>
        <taxon>Desulfobacteraceae</taxon>
        <taxon>Desulfobacula</taxon>
    </lineage>
</organism>
<dbReference type="RefSeq" id="WP_175530419.1">
    <property type="nucleotide sequence ID" value="NZ_FNLL01000014.1"/>
</dbReference>
<gene>
    <name evidence="2" type="ORF">SAMN04487931_11450</name>
</gene>
<dbReference type="GO" id="GO:0008168">
    <property type="term" value="F:methyltransferase activity"/>
    <property type="evidence" value="ECO:0007669"/>
    <property type="project" value="UniProtKB-KW"/>
</dbReference>
<evidence type="ECO:0000259" key="1">
    <source>
        <dbReference type="Pfam" id="PF13649"/>
    </source>
</evidence>
<dbReference type="GO" id="GO:0032259">
    <property type="term" value="P:methylation"/>
    <property type="evidence" value="ECO:0007669"/>
    <property type="project" value="UniProtKB-KW"/>
</dbReference>
<dbReference type="InterPro" id="IPR041698">
    <property type="entry name" value="Methyltransf_25"/>
</dbReference>
<feature type="domain" description="Methyltransferase" evidence="1">
    <location>
        <begin position="67"/>
        <end position="158"/>
    </location>
</feature>
<accession>A0A1H2JQ66</accession>
<reference evidence="3" key="1">
    <citation type="submission" date="2016-10" db="EMBL/GenBank/DDBJ databases">
        <authorList>
            <person name="Varghese N."/>
            <person name="Submissions S."/>
        </authorList>
    </citation>
    <scope>NUCLEOTIDE SEQUENCE [LARGE SCALE GENOMIC DNA]</scope>
    <source>
        <strain evidence="3">DSM 3384</strain>
    </source>
</reference>
<name>A0A1H2JQ66_9BACT</name>
<keyword evidence="2" id="KW-0808">Transferase</keyword>
<proteinExistence type="predicted"/>
<dbReference type="EMBL" id="FNLL01000014">
    <property type="protein sequence ID" value="SDU58694.1"/>
    <property type="molecule type" value="Genomic_DNA"/>
</dbReference>